<proteinExistence type="predicted"/>
<dbReference type="EMBL" id="MTKO01000070">
    <property type="protein sequence ID" value="RWX46031.1"/>
    <property type="molecule type" value="Genomic_DNA"/>
</dbReference>
<keyword evidence="2" id="KW-0472">Membrane</keyword>
<dbReference type="Proteomes" id="UP000287853">
    <property type="component" value="Unassembled WGS sequence"/>
</dbReference>
<dbReference type="PANTHER" id="PTHR40278">
    <property type="entry name" value="DNA UTILIZATION PROTEIN HOFN"/>
    <property type="match status" value="1"/>
</dbReference>
<sequence>MIRINLLPVRQMKQKTRALRQLAVSGAVLIAIFVVLLLGTGFLFSKVSGLEEGIAQLTAEKKELQKTLDLINKLEKDKKLVEQQISIVHELQKKSQLTVHILDEIARITPHERLWLDKLTQDTSKLNLSGVALDNRTIANYLDEMKKSQYLTGVTLGSSQLYKYGGRDLKKFTLTCSVVLPGTDDEASKEKGGE</sequence>
<evidence type="ECO:0000313" key="3">
    <source>
        <dbReference type="EMBL" id="RWX46031.1"/>
    </source>
</evidence>
<evidence type="ECO:0000256" key="2">
    <source>
        <dbReference type="SAM" id="Phobius"/>
    </source>
</evidence>
<evidence type="ECO:0000313" key="4">
    <source>
        <dbReference type="Proteomes" id="UP000287853"/>
    </source>
</evidence>
<keyword evidence="2" id="KW-1133">Transmembrane helix</keyword>
<accession>A0A444IYP5</accession>
<dbReference type="InterPro" id="IPR007813">
    <property type="entry name" value="PilN"/>
</dbReference>
<evidence type="ECO:0000256" key="1">
    <source>
        <dbReference type="SAM" id="Coils"/>
    </source>
</evidence>
<dbReference type="InterPro" id="IPR052534">
    <property type="entry name" value="Extracell_DNA_Util/SecSys_Comp"/>
</dbReference>
<gene>
    <name evidence="3" type="ORF">H206_00101</name>
</gene>
<dbReference type="AlphaFoldDB" id="A0A444IYP5"/>
<keyword evidence="4" id="KW-1185">Reference proteome</keyword>
<keyword evidence="1" id="KW-0175">Coiled coil</keyword>
<name>A0A444IYP5_9BACT</name>
<keyword evidence="2" id="KW-0812">Transmembrane</keyword>
<reference evidence="3 4" key="1">
    <citation type="submission" date="2017-01" db="EMBL/GenBank/DDBJ databases">
        <title>The cable genome- insights into the physiology and evolution of filamentous bacteria capable of sulfide oxidation via long distance electron transfer.</title>
        <authorList>
            <person name="Schreiber L."/>
            <person name="Bjerg J.T."/>
            <person name="Boggild A."/>
            <person name="Van De Vossenberg J."/>
            <person name="Meysman F."/>
            <person name="Nielsen L.P."/>
            <person name="Schramm A."/>
            <person name="Kjeldsen K.U."/>
        </authorList>
    </citation>
    <scope>NUCLEOTIDE SEQUENCE [LARGE SCALE GENOMIC DNA]</scope>
    <source>
        <strain evidence="3">MCF</strain>
    </source>
</reference>
<dbReference type="PANTHER" id="PTHR40278:SF1">
    <property type="entry name" value="DNA UTILIZATION PROTEIN HOFN"/>
    <property type="match status" value="1"/>
</dbReference>
<comment type="caution">
    <text evidence="3">The sequence shown here is derived from an EMBL/GenBank/DDBJ whole genome shotgun (WGS) entry which is preliminary data.</text>
</comment>
<feature type="transmembrane region" description="Helical" evidence="2">
    <location>
        <begin position="21"/>
        <end position="44"/>
    </location>
</feature>
<feature type="coiled-coil region" evidence="1">
    <location>
        <begin position="47"/>
        <end position="84"/>
    </location>
</feature>
<dbReference type="Pfam" id="PF05137">
    <property type="entry name" value="PilN"/>
    <property type="match status" value="1"/>
</dbReference>
<protein>
    <submittedName>
        <fullName evidence="3">Type IV pilus assembly protein PilN</fullName>
    </submittedName>
</protein>
<organism evidence="3 4">
    <name type="scientific">Candidatus Electrothrix aarhusensis</name>
    <dbReference type="NCBI Taxonomy" id="1859131"/>
    <lineage>
        <taxon>Bacteria</taxon>
        <taxon>Pseudomonadati</taxon>
        <taxon>Thermodesulfobacteriota</taxon>
        <taxon>Desulfobulbia</taxon>
        <taxon>Desulfobulbales</taxon>
        <taxon>Desulfobulbaceae</taxon>
        <taxon>Candidatus Electrothrix</taxon>
    </lineage>
</organism>